<gene>
    <name evidence="1" type="ORF">CAZ10_10605</name>
</gene>
<comment type="caution">
    <text evidence="1">The sequence shown here is derived from an EMBL/GenBank/DDBJ whole genome shotgun (WGS) entry which is preliminary data.</text>
</comment>
<dbReference type="AlphaFoldDB" id="A0A241XRZ0"/>
<sequence>MSLSCNLSVRYIDALQQLPQFLCAVPARESVTHVLTGVRISPLGELQDADDTAGLLEVEFPGGNKIQVIGALYLQLALKEAAEIEISTSPSDFGIRESKYSPVQQRIADLAEHLNRKHALDG</sequence>
<dbReference type="RefSeq" id="WP_065327772.1">
    <property type="nucleotide sequence ID" value="NZ_JBNVWX010000022.1"/>
</dbReference>
<evidence type="ECO:0000313" key="2">
    <source>
        <dbReference type="Proteomes" id="UP000194857"/>
    </source>
</evidence>
<protein>
    <submittedName>
        <fullName evidence="1">Uncharacterized protein</fullName>
    </submittedName>
</protein>
<reference evidence="1 2" key="1">
    <citation type="submission" date="2017-05" db="EMBL/GenBank/DDBJ databases">
        <authorList>
            <person name="Song R."/>
            <person name="Chenine A.L."/>
            <person name="Ruprecht R.M."/>
        </authorList>
    </citation>
    <scope>NUCLEOTIDE SEQUENCE [LARGE SCALE GENOMIC DNA]</scope>
    <source>
        <strain evidence="1 2">S567_C10_BS</strain>
    </source>
</reference>
<name>A0A241XRZ0_PSEAI</name>
<organism evidence="1 2">
    <name type="scientific">Pseudomonas aeruginosa</name>
    <dbReference type="NCBI Taxonomy" id="287"/>
    <lineage>
        <taxon>Bacteria</taxon>
        <taxon>Pseudomonadati</taxon>
        <taxon>Pseudomonadota</taxon>
        <taxon>Gammaproteobacteria</taxon>
        <taxon>Pseudomonadales</taxon>
        <taxon>Pseudomonadaceae</taxon>
        <taxon>Pseudomonas</taxon>
    </lineage>
</organism>
<evidence type="ECO:0000313" key="1">
    <source>
        <dbReference type="EMBL" id="OTI63271.1"/>
    </source>
</evidence>
<dbReference type="EMBL" id="NFFZ01000004">
    <property type="protein sequence ID" value="OTI63271.1"/>
    <property type="molecule type" value="Genomic_DNA"/>
</dbReference>
<proteinExistence type="predicted"/>
<dbReference type="Proteomes" id="UP000194857">
    <property type="component" value="Unassembled WGS sequence"/>
</dbReference>
<accession>A0A241XRZ0</accession>